<evidence type="ECO:0008006" key="3">
    <source>
        <dbReference type="Google" id="ProtNLM"/>
    </source>
</evidence>
<organism evidence="1 2">
    <name type="scientific">Amycolatopsis carbonis</name>
    <dbReference type="NCBI Taxonomy" id="715471"/>
    <lineage>
        <taxon>Bacteria</taxon>
        <taxon>Bacillati</taxon>
        <taxon>Actinomycetota</taxon>
        <taxon>Actinomycetes</taxon>
        <taxon>Pseudonocardiales</taxon>
        <taxon>Pseudonocardiaceae</taxon>
        <taxon>Amycolatopsis</taxon>
    </lineage>
</organism>
<dbReference type="AlphaFoldDB" id="A0A9Y2N1Y5"/>
<dbReference type="Gene3D" id="3.40.50.1820">
    <property type="entry name" value="alpha/beta hydrolase"/>
    <property type="match status" value="1"/>
</dbReference>
<dbReference type="EMBL" id="CP127294">
    <property type="protein sequence ID" value="WIX83472.1"/>
    <property type="molecule type" value="Genomic_DNA"/>
</dbReference>
<accession>A0A9Y2N1Y5</accession>
<dbReference type="SUPFAM" id="SSF53474">
    <property type="entry name" value="alpha/beta-Hydrolases"/>
    <property type="match status" value="1"/>
</dbReference>
<dbReference type="InterPro" id="IPR029058">
    <property type="entry name" value="AB_hydrolase_fold"/>
</dbReference>
<reference evidence="1 2" key="1">
    <citation type="submission" date="2023-06" db="EMBL/GenBank/DDBJ databases">
        <authorList>
            <person name="Oyuntsetseg B."/>
            <person name="Kim S.B."/>
        </authorList>
    </citation>
    <scope>NUCLEOTIDE SEQUENCE [LARGE SCALE GENOMIC DNA]</scope>
    <source>
        <strain evidence="1 2">2-15</strain>
    </source>
</reference>
<evidence type="ECO:0000313" key="2">
    <source>
        <dbReference type="Proteomes" id="UP001236014"/>
    </source>
</evidence>
<sequence length="103" mass="11200">MEQGANTNPELAAVIRAVPPAALRANYTAFLDEPGVHAQLAGSSVPMLMYAGTADVWHDPMRQFAEHTGTPFLSLPDADHLAGWHRAHDMLPEIQRFLDAEPG</sequence>
<keyword evidence="2" id="KW-1185">Reference proteome</keyword>
<gene>
    <name evidence="1" type="ORF">QRX50_23295</name>
</gene>
<evidence type="ECO:0000313" key="1">
    <source>
        <dbReference type="EMBL" id="WIX83472.1"/>
    </source>
</evidence>
<dbReference type="Proteomes" id="UP001236014">
    <property type="component" value="Chromosome"/>
</dbReference>
<dbReference type="KEGG" id="acab:QRX50_23295"/>
<protein>
    <recommendedName>
        <fullName evidence="3">Alpha/beta hydrolase</fullName>
    </recommendedName>
</protein>
<dbReference type="RefSeq" id="WP_285974022.1">
    <property type="nucleotide sequence ID" value="NZ_CP127294.1"/>
</dbReference>
<proteinExistence type="predicted"/>
<name>A0A9Y2N1Y5_9PSEU</name>